<evidence type="ECO:0000313" key="2">
    <source>
        <dbReference type="EMBL" id="ADV34770.1"/>
    </source>
</evidence>
<dbReference type="Proteomes" id="UP000007473">
    <property type="component" value="Chromosome"/>
</dbReference>
<accession>A0AB32XCG9</accession>
<protein>
    <recommendedName>
        <fullName evidence="1">HTH-like domain-containing protein</fullName>
    </recommendedName>
</protein>
<proteinExistence type="predicted"/>
<evidence type="ECO:0000313" key="3">
    <source>
        <dbReference type="Proteomes" id="UP000007473"/>
    </source>
</evidence>
<reference evidence="2 3" key="1">
    <citation type="journal article" date="2011" name="J. Bacteriol.">
        <title>Genome sequence of the repetitive-sequence-rich Mycoplasma fermentans strain M64.</title>
        <authorList>
            <person name="Shu H.W."/>
            <person name="Liu T.T."/>
            <person name="Chang H.Y."/>
            <person name="Liu Y.M."/>
            <person name="Wu K.M."/>
            <person name="Shu H.Y."/>
            <person name="Tsai S.F."/>
            <person name="Hsiao K.J."/>
            <person name="Hu W.S."/>
            <person name="Ng W.V."/>
        </authorList>
    </citation>
    <scope>NUCLEOTIDE SEQUENCE [LARGE SCALE GENOMIC DNA]</scope>
    <source>
        <strain evidence="2 3">M64</strain>
    </source>
</reference>
<organism evidence="2 3">
    <name type="scientific">Mycoplasmopsis fermentans (strain M64)</name>
    <name type="common">Mycoplasma fermentans</name>
    <dbReference type="NCBI Taxonomy" id="943945"/>
    <lineage>
        <taxon>Bacteria</taxon>
        <taxon>Bacillati</taxon>
        <taxon>Mycoplasmatota</taxon>
        <taxon>Mycoplasmoidales</taxon>
        <taxon>Metamycoplasmataceae</taxon>
        <taxon>Mycoplasmopsis</taxon>
    </lineage>
</organism>
<gene>
    <name evidence="2" type="ordered locus">MfeM64YM_0774</name>
</gene>
<dbReference type="Pfam" id="PF13276">
    <property type="entry name" value="HTH_21"/>
    <property type="match status" value="1"/>
</dbReference>
<sequence>MKKIIFDLFNYNKGLYGYRRITFALRNKGIMINHKKVQKLIKSLNLFGKTLRKK</sequence>
<dbReference type="InterPro" id="IPR025948">
    <property type="entry name" value="HTH-like_dom"/>
</dbReference>
<evidence type="ECO:0000259" key="1">
    <source>
        <dbReference type="Pfam" id="PF13276"/>
    </source>
</evidence>
<feature type="domain" description="HTH-like" evidence="1">
    <location>
        <begin position="3"/>
        <end position="54"/>
    </location>
</feature>
<name>A0AB32XCG9_MYCFM</name>
<dbReference type="AlphaFoldDB" id="A0AB32XCG9"/>
<dbReference type="KEGG" id="mfm:MfeM64YM_0774"/>
<dbReference type="EMBL" id="CP002458">
    <property type="protein sequence ID" value="ADV34770.1"/>
    <property type="molecule type" value="Genomic_DNA"/>
</dbReference>